<keyword evidence="2" id="KW-1185">Reference proteome</keyword>
<evidence type="ECO:0000313" key="2">
    <source>
        <dbReference type="Proteomes" id="UP001145114"/>
    </source>
</evidence>
<name>A0ACC1HV78_9FUNG</name>
<sequence>MFKSLRTIATQRTPLNAVCSQAYAARHFSAARIWNSDEKVVPANNQTPSSYSALASRLGIEFSDPLLLQQVLTHKSYDHARVPTNERLEWLGSKVLDVYVTEYLDAKYPNIHTTALQDIHAIHFGIAALSNLGKYLGLQHLVRWKPATSTPNATIGQTKVVAKAVKALIGAIYRDRGSVEAKKFIHHYLLSRPLDVSVALKLDQPKRLLLALTKRKGMERPVARLLKETGRFTNSPVFIVGVFSGTQKIGEGFGSSLKMAEFRAAKDALIKYYTNEVKDISLPSQTEEEGDLTFFPQKIADTPAYL</sequence>
<keyword evidence="1" id="KW-0687">Ribonucleoprotein</keyword>
<reference evidence="1" key="1">
    <citation type="submission" date="2022-06" db="EMBL/GenBank/DDBJ databases">
        <title>Phylogenomic reconstructions and comparative analyses of Kickxellomycotina fungi.</title>
        <authorList>
            <person name="Reynolds N.K."/>
            <person name="Stajich J.E."/>
            <person name="Barry K."/>
            <person name="Grigoriev I.V."/>
            <person name="Crous P."/>
            <person name="Smith M.E."/>
        </authorList>
    </citation>
    <scope>NUCLEOTIDE SEQUENCE</scope>
    <source>
        <strain evidence="1">RSA 2271</strain>
    </source>
</reference>
<gene>
    <name evidence="1" type="primary">mrpl3</name>
    <name evidence="1" type="ORF">EV182_002479</name>
</gene>
<proteinExistence type="predicted"/>
<keyword evidence="1" id="KW-0689">Ribosomal protein</keyword>
<dbReference type="EMBL" id="JAMZIH010000516">
    <property type="protein sequence ID" value="KAJ1679225.1"/>
    <property type="molecule type" value="Genomic_DNA"/>
</dbReference>
<evidence type="ECO:0000313" key="1">
    <source>
        <dbReference type="EMBL" id="KAJ1679225.1"/>
    </source>
</evidence>
<accession>A0ACC1HV78</accession>
<organism evidence="1 2">
    <name type="scientific">Spiromyces aspiralis</name>
    <dbReference type="NCBI Taxonomy" id="68401"/>
    <lineage>
        <taxon>Eukaryota</taxon>
        <taxon>Fungi</taxon>
        <taxon>Fungi incertae sedis</taxon>
        <taxon>Zoopagomycota</taxon>
        <taxon>Kickxellomycotina</taxon>
        <taxon>Kickxellomycetes</taxon>
        <taxon>Kickxellales</taxon>
        <taxon>Kickxellaceae</taxon>
        <taxon>Spiromyces</taxon>
    </lineage>
</organism>
<comment type="caution">
    <text evidence="1">The sequence shown here is derived from an EMBL/GenBank/DDBJ whole genome shotgun (WGS) entry which is preliminary data.</text>
</comment>
<protein>
    <submittedName>
        <fullName evidence="1">54S ribosomal protein L3 mitochondrial</fullName>
    </submittedName>
</protein>
<dbReference type="Proteomes" id="UP001145114">
    <property type="component" value="Unassembled WGS sequence"/>
</dbReference>